<dbReference type="Pfam" id="PF12706">
    <property type="entry name" value="Lactamase_B_2"/>
    <property type="match status" value="1"/>
</dbReference>
<sequence>MRHRGLNGEFSGTKILQSSTSNTWLRAAPTYRSRAGKPSPCIEARAGGRKGPKGRKGAPRLMMRSDGYEHLGSALNTDRAKPFPGPPPEQGPPLRVLPIGGLGEIGMNCMLVGVKDRYILVDAGLMFPDFTDLGVQKILPDTTFLAKWADKIEALVITHGHEDHIGAMPWVVPALDPGTPIFASGFAMELIKRRLQEFNLWDEARFHTFAMREKFELGPFECEAVRVTHSIPDCCGLILRSEYGNIVHTGDWKIDEDPIDGDVFDREAWEQIGKEGVSLMMSDSTNVLSPGRTTSESDVQRAIVNRVLSHQGKGRVICTQFASNMHRMESVKKAADAAGRKIAFIGMSLNTYLDAAMRDGRAPIDPRELVPVSQIDACDPNELLIVTTGSQGEPRSALNLASRDASHSLKLQKSDLLIYSAKVIPGNDSRVMKMMNNIAQRGPEIAMGRGETLHTSGHAYQEELDEVLKLVKPQHFLPVHGEYAFLCAHAQLARESGVQYTEVIRNGQMLGVHHRRNGRQVSSGSMHLIGEAQLSLLYNDGNKGTGTAEEMAIDERNQLSVEGIVIAAIDVMRPKIKVSPKDPEFEPGQHRLRGRVRVTTRGMWVDNGRLLKKLHQSAENSIGRLDPEASTAVIERHVSDVLRRVCKGYNNRRPEVVVVAHEFDPRAGMAVSARGRRSSQAPGAGRAPAGAAGASRGARQAP</sequence>
<keyword evidence="3 9" id="KW-0378">Hydrolase</keyword>
<dbReference type="AlphaFoldDB" id="A0A061RAL9"/>
<dbReference type="InterPro" id="IPR036866">
    <property type="entry name" value="RibonucZ/Hydroxyglut_hydro"/>
</dbReference>
<dbReference type="GO" id="GO:0004527">
    <property type="term" value="F:exonuclease activity"/>
    <property type="evidence" value="ECO:0007669"/>
    <property type="project" value="UniProtKB-KW"/>
</dbReference>
<dbReference type="Gene3D" id="3.10.20.580">
    <property type="match status" value="1"/>
</dbReference>
<keyword evidence="6" id="KW-0694">RNA-binding</keyword>
<dbReference type="GO" id="GO:0046872">
    <property type="term" value="F:metal ion binding"/>
    <property type="evidence" value="ECO:0007669"/>
    <property type="project" value="UniProtKB-KW"/>
</dbReference>
<feature type="domain" description="Metallo-beta-lactamase" evidence="8">
    <location>
        <begin position="106"/>
        <end position="303"/>
    </location>
</feature>
<feature type="region of interest" description="Disordered" evidence="7">
    <location>
        <begin position="35"/>
        <end position="60"/>
    </location>
</feature>
<accession>A0A061RAL9</accession>
<keyword evidence="5" id="KW-0269">Exonuclease</keyword>
<dbReference type="SMART" id="SM00849">
    <property type="entry name" value="Lactamase_B"/>
    <property type="match status" value="1"/>
</dbReference>
<dbReference type="GO" id="GO:0003723">
    <property type="term" value="F:RNA binding"/>
    <property type="evidence" value="ECO:0007669"/>
    <property type="project" value="UniProtKB-KW"/>
</dbReference>
<feature type="compositionally biased region" description="Basic residues" evidence="7">
    <location>
        <begin position="47"/>
        <end position="58"/>
    </location>
</feature>
<organism evidence="9">
    <name type="scientific">Tetraselmis sp. GSL018</name>
    <dbReference type="NCBI Taxonomy" id="582737"/>
    <lineage>
        <taxon>Eukaryota</taxon>
        <taxon>Viridiplantae</taxon>
        <taxon>Chlorophyta</taxon>
        <taxon>core chlorophytes</taxon>
        <taxon>Chlorodendrophyceae</taxon>
        <taxon>Chlorodendrales</taxon>
        <taxon>Chlorodendraceae</taxon>
        <taxon>Tetraselmis</taxon>
    </lineage>
</organism>
<proteinExistence type="predicted"/>
<dbReference type="CDD" id="cd07714">
    <property type="entry name" value="RNaseJ_MBL-fold"/>
    <property type="match status" value="1"/>
</dbReference>
<evidence type="ECO:0000256" key="3">
    <source>
        <dbReference type="ARBA" id="ARBA00022801"/>
    </source>
</evidence>
<keyword evidence="4" id="KW-0862">Zinc</keyword>
<dbReference type="InterPro" id="IPR042173">
    <property type="entry name" value="RNase_J_2"/>
</dbReference>
<evidence type="ECO:0000256" key="5">
    <source>
        <dbReference type="ARBA" id="ARBA00022839"/>
    </source>
</evidence>
<dbReference type="InterPro" id="IPR001279">
    <property type="entry name" value="Metallo-B-lactamas"/>
</dbReference>
<keyword evidence="2" id="KW-0479">Metal-binding</keyword>
<protein>
    <submittedName>
        <fullName evidence="9">Metallo-hydrolase oxidoreductase</fullName>
    </submittedName>
</protein>
<dbReference type="Gene3D" id="3.40.50.10710">
    <property type="entry name" value="Metallo-hydrolase/oxidoreductase"/>
    <property type="match status" value="1"/>
</dbReference>
<evidence type="ECO:0000256" key="2">
    <source>
        <dbReference type="ARBA" id="ARBA00022723"/>
    </source>
</evidence>
<gene>
    <name evidence="9" type="ORF">TSPGSL018_7376</name>
</gene>
<feature type="region of interest" description="Disordered" evidence="7">
    <location>
        <begin position="670"/>
        <end position="702"/>
    </location>
</feature>
<dbReference type="SUPFAM" id="SSF56281">
    <property type="entry name" value="Metallo-hydrolase/oxidoreductase"/>
    <property type="match status" value="1"/>
</dbReference>
<name>A0A061RAL9_9CHLO</name>
<feature type="compositionally biased region" description="Low complexity" evidence="7">
    <location>
        <begin position="678"/>
        <end position="702"/>
    </location>
</feature>
<evidence type="ECO:0000256" key="1">
    <source>
        <dbReference type="ARBA" id="ARBA00022722"/>
    </source>
</evidence>
<keyword evidence="1" id="KW-0540">Nuclease</keyword>
<dbReference type="Gene3D" id="3.60.15.10">
    <property type="entry name" value="Ribonuclease Z/Hydroxyacylglutathione hydrolase-like"/>
    <property type="match status" value="1"/>
</dbReference>
<dbReference type="PANTHER" id="PTHR43694:SF1">
    <property type="entry name" value="RIBONUCLEASE J"/>
    <property type="match status" value="1"/>
</dbReference>
<dbReference type="PANTHER" id="PTHR43694">
    <property type="entry name" value="RIBONUCLEASE J"/>
    <property type="match status" value="1"/>
</dbReference>
<evidence type="ECO:0000256" key="7">
    <source>
        <dbReference type="SAM" id="MobiDB-lite"/>
    </source>
</evidence>
<dbReference type="Pfam" id="PF07521">
    <property type="entry name" value="RMMBL"/>
    <property type="match status" value="1"/>
</dbReference>
<evidence type="ECO:0000259" key="8">
    <source>
        <dbReference type="SMART" id="SM00849"/>
    </source>
</evidence>
<dbReference type="Pfam" id="PF22505">
    <property type="entry name" value="RNase_J_b_CASP"/>
    <property type="match status" value="1"/>
</dbReference>
<feature type="non-terminal residue" evidence="9">
    <location>
        <position position="702"/>
    </location>
</feature>
<dbReference type="InterPro" id="IPR011108">
    <property type="entry name" value="RMMBL"/>
</dbReference>
<evidence type="ECO:0000256" key="4">
    <source>
        <dbReference type="ARBA" id="ARBA00022833"/>
    </source>
</evidence>
<reference evidence="9" key="1">
    <citation type="submission" date="2014-05" db="EMBL/GenBank/DDBJ databases">
        <title>The transcriptome of the halophilic microalga Tetraselmis sp. GSL018 isolated from the Great Salt Lake, Utah.</title>
        <authorList>
            <person name="Jinkerson R.E."/>
            <person name="D'Adamo S."/>
            <person name="Posewitz M.C."/>
        </authorList>
    </citation>
    <scope>NUCLEOTIDE SEQUENCE</scope>
    <source>
        <strain evidence="9">GSL018</strain>
    </source>
</reference>
<dbReference type="InterPro" id="IPR055132">
    <property type="entry name" value="RNase_J_b_CASP"/>
</dbReference>
<dbReference type="EMBL" id="GBEZ01017296">
    <property type="protein sequence ID" value="JAC69028.1"/>
    <property type="molecule type" value="Transcribed_RNA"/>
</dbReference>
<evidence type="ECO:0000256" key="6">
    <source>
        <dbReference type="ARBA" id="ARBA00022884"/>
    </source>
</evidence>
<evidence type="ECO:0000313" key="9">
    <source>
        <dbReference type="EMBL" id="JAC69028.1"/>
    </source>
</evidence>